<evidence type="ECO:0000256" key="1">
    <source>
        <dbReference type="SAM" id="Phobius"/>
    </source>
</evidence>
<feature type="transmembrane region" description="Helical" evidence="1">
    <location>
        <begin position="69"/>
        <end position="93"/>
    </location>
</feature>
<organism evidence="2 3">
    <name type="scientific">Gymnopilus dilepis</name>
    <dbReference type="NCBI Taxonomy" id="231916"/>
    <lineage>
        <taxon>Eukaryota</taxon>
        <taxon>Fungi</taxon>
        <taxon>Dikarya</taxon>
        <taxon>Basidiomycota</taxon>
        <taxon>Agaricomycotina</taxon>
        <taxon>Agaricomycetes</taxon>
        <taxon>Agaricomycetidae</taxon>
        <taxon>Agaricales</taxon>
        <taxon>Agaricineae</taxon>
        <taxon>Hymenogastraceae</taxon>
        <taxon>Gymnopilus</taxon>
    </lineage>
</organism>
<dbReference type="AlphaFoldDB" id="A0A409WAK1"/>
<sequence>MTVQHIDNTSVFPLLTRFSCRLIQTFTCIYRFGAAYIGVVVAGMLYGVSFVQTWYYFMKYRQDVWYIKTLVSAVWIFETVHQALISHTVYHYVITNYNNADTLGYIVWYECPGRSSPSSSAPAIQRVHPQVGSLVQRFNRLVGPRLPNFASLEAGNNVPLTMVVATLVLACFGCSVGLSKR</sequence>
<evidence type="ECO:0000313" key="3">
    <source>
        <dbReference type="Proteomes" id="UP000284706"/>
    </source>
</evidence>
<name>A0A409WAK1_9AGAR</name>
<protein>
    <submittedName>
        <fullName evidence="2">Uncharacterized protein</fullName>
    </submittedName>
</protein>
<proteinExistence type="predicted"/>
<feature type="transmembrane region" description="Helical" evidence="1">
    <location>
        <begin position="34"/>
        <end position="57"/>
    </location>
</feature>
<accession>A0A409WAK1</accession>
<reference evidence="2 3" key="1">
    <citation type="journal article" date="2018" name="Evol. Lett.">
        <title>Horizontal gene cluster transfer increased hallucinogenic mushroom diversity.</title>
        <authorList>
            <person name="Reynolds H.T."/>
            <person name="Vijayakumar V."/>
            <person name="Gluck-Thaler E."/>
            <person name="Korotkin H.B."/>
            <person name="Matheny P.B."/>
            <person name="Slot J.C."/>
        </authorList>
    </citation>
    <scope>NUCLEOTIDE SEQUENCE [LARGE SCALE GENOMIC DNA]</scope>
    <source>
        <strain evidence="2 3">SRW20</strain>
    </source>
</reference>
<dbReference type="InParanoid" id="A0A409WAK1"/>
<keyword evidence="1" id="KW-0812">Transmembrane</keyword>
<evidence type="ECO:0000313" key="2">
    <source>
        <dbReference type="EMBL" id="PPQ75535.1"/>
    </source>
</evidence>
<dbReference type="STRING" id="231916.A0A409WAK1"/>
<comment type="caution">
    <text evidence="2">The sequence shown here is derived from an EMBL/GenBank/DDBJ whole genome shotgun (WGS) entry which is preliminary data.</text>
</comment>
<dbReference type="Proteomes" id="UP000284706">
    <property type="component" value="Unassembled WGS sequence"/>
</dbReference>
<feature type="transmembrane region" description="Helical" evidence="1">
    <location>
        <begin position="158"/>
        <end position="178"/>
    </location>
</feature>
<keyword evidence="1" id="KW-0472">Membrane</keyword>
<dbReference type="OrthoDB" id="3263055at2759"/>
<gene>
    <name evidence="2" type="ORF">CVT26_012525</name>
</gene>
<keyword evidence="3" id="KW-1185">Reference proteome</keyword>
<keyword evidence="1" id="KW-1133">Transmembrane helix</keyword>
<dbReference type="EMBL" id="NHYE01005251">
    <property type="protein sequence ID" value="PPQ75535.1"/>
    <property type="molecule type" value="Genomic_DNA"/>
</dbReference>